<reference evidence="11 12" key="1">
    <citation type="journal article" date="2014" name="Science">
        <title>Plant genetics. Early allopolyploid evolution in the post-Neolithic Brassica napus oilseed genome.</title>
        <authorList>
            <person name="Chalhoub B."/>
            <person name="Denoeud F."/>
            <person name="Liu S."/>
            <person name="Parkin I.A."/>
            <person name="Tang H."/>
            <person name="Wang X."/>
            <person name="Chiquet J."/>
            <person name="Belcram H."/>
            <person name="Tong C."/>
            <person name="Samans B."/>
            <person name="Correa M."/>
            <person name="Da Silva C."/>
            <person name="Just J."/>
            <person name="Falentin C."/>
            <person name="Koh C.S."/>
            <person name="Le Clainche I."/>
            <person name="Bernard M."/>
            <person name="Bento P."/>
            <person name="Noel B."/>
            <person name="Labadie K."/>
            <person name="Alberti A."/>
            <person name="Charles M."/>
            <person name="Arnaud D."/>
            <person name="Guo H."/>
            <person name="Daviaud C."/>
            <person name="Alamery S."/>
            <person name="Jabbari K."/>
            <person name="Zhao M."/>
            <person name="Edger P.P."/>
            <person name="Chelaifa H."/>
            <person name="Tack D."/>
            <person name="Lassalle G."/>
            <person name="Mestiri I."/>
            <person name="Schnel N."/>
            <person name="Le Paslier M.C."/>
            <person name="Fan G."/>
            <person name="Renault V."/>
            <person name="Bayer P.E."/>
            <person name="Golicz A.A."/>
            <person name="Manoli S."/>
            <person name="Lee T.H."/>
            <person name="Thi V.H."/>
            <person name="Chalabi S."/>
            <person name="Hu Q."/>
            <person name="Fan C."/>
            <person name="Tollenaere R."/>
            <person name="Lu Y."/>
            <person name="Battail C."/>
            <person name="Shen J."/>
            <person name="Sidebottom C.H."/>
            <person name="Wang X."/>
            <person name="Canaguier A."/>
            <person name="Chauveau A."/>
            <person name="Berard A."/>
            <person name="Deniot G."/>
            <person name="Guan M."/>
            <person name="Liu Z."/>
            <person name="Sun F."/>
            <person name="Lim Y.P."/>
            <person name="Lyons E."/>
            <person name="Town C.D."/>
            <person name="Bancroft I."/>
            <person name="Wang X."/>
            <person name="Meng J."/>
            <person name="Ma J."/>
            <person name="Pires J.C."/>
            <person name="King G.J."/>
            <person name="Brunel D."/>
            <person name="Delourme R."/>
            <person name="Renard M."/>
            <person name="Aury J.M."/>
            <person name="Adams K.L."/>
            <person name="Batley J."/>
            <person name="Snowdon R.J."/>
            <person name="Tost J."/>
            <person name="Edwards D."/>
            <person name="Zhou Y."/>
            <person name="Hua W."/>
            <person name="Sharpe A.G."/>
            <person name="Paterson A.H."/>
            <person name="Guan C."/>
            <person name="Wincker P."/>
        </authorList>
    </citation>
    <scope>NUCLEOTIDE SEQUENCE [LARGE SCALE GENOMIC DNA]</scope>
    <source>
        <strain evidence="12">cv. Darmor-bzh</strain>
    </source>
</reference>
<protein>
    <submittedName>
        <fullName evidence="10">(rape) hypothetical protein</fullName>
    </submittedName>
    <submittedName>
        <fullName evidence="11">BnaA05g11400D protein</fullName>
    </submittedName>
</protein>
<keyword evidence="6" id="KW-1133">Transmembrane helix</keyword>
<dbReference type="Gramene" id="CDY10796">
    <property type="protein sequence ID" value="CDY10796"/>
    <property type="gene ID" value="GSBRNA2T00048640001"/>
</dbReference>
<keyword evidence="4" id="KW-0732">Signal</keyword>
<dbReference type="PANTHER" id="PTHR47986">
    <property type="entry name" value="OSJNBA0070M12.3 PROTEIN"/>
    <property type="match status" value="1"/>
</dbReference>
<keyword evidence="2" id="KW-0433">Leucine-rich repeat</keyword>
<reference evidence="10" key="3">
    <citation type="submission" date="2021-01" db="EMBL/GenBank/DDBJ databases">
        <authorList>
            <consortium name="Genoscope - CEA"/>
            <person name="William W."/>
        </authorList>
    </citation>
    <scope>NUCLEOTIDE SEQUENCE</scope>
</reference>
<evidence type="ECO:0000256" key="5">
    <source>
        <dbReference type="ARBA" id="ARBA00022737"/>
    </source>
</evidence>
<organism evidence="11 12">
    <name type="scientific">Brassica napus</name>
    <name type="common">Rape</name>
    <dbReference type="NCBI Taxonomy" id="3708"/>
    <lineage>
        <taxon>Eukaryota</taxon>
        <taxon>Viridiplantae</taxon>
        <taxon>Streptophyta</taxon>
        <taxon>Embryophyta</taxon>
        <taxon>Tracheophyta</taxon>
        <taxon>Spermatophyta</taxon>
        <taxon>Magnoliopsida</taxon>
        <taxon>eudicotyledons</taxon>
        <taxon>Gunneridae</taxon>
        <taxon>Pentapetalae</taxon>
        <taxon>rosids</taxon>
        <taxon>malvids</taxon>
        <taxon>Brassicales</taxon>
        <taxon>Brassicaceae</taxon>
        <taxon>Brassiceae</taxon>
        <taxon>Brassica</taxon>
    </lineage>
</organism>
<keyword evidence="12" id="KW-1185">Reference proteome</keyword>
<evidence type="ECO:0000256" key="2">
    <source>
        <dbReference type="ARBA" id="ARBA00022614"/>
    </source>
</evidence>
<evidence type="ECO:0000313" key="10">
    <source>
        <dbReference type="EMBL" id="CAF2096398.1"/>
    </source>
</evidence>
<evidence type="ECO:0000256" key="1">
    <source>
        <dbReference type="ARBA" id="ARBA00004167"/>
    </source>
</evidence>
<keyword evidence="8" id="KW-0675">Receptor</keyword>
<dbReference type="InterPro" id="IPR032675">
    <property type="entry name" value="LRR_dom_sf"/>
</dbReference>
<dbReference type="OMA" id="HDNLFDY"/>
<evidence type="ECO:0000313" key="11">
    <source>
        <dbReference type="EMBL" id="CDY10796.1"/>
    </source>
</evidence>
<keyword evidence="3" id="KW-0812">Transmembrane</keyword>
<dbReference type="SUPFAM" id="SSF52058">
    <property type="entry name" value="L domain-like"/>
    <property type="match status" value="1"/>
</dbReference>
<evidence type="ECO:0000256" key="4">
    <source>
        <dbReference type="ARBA" id="ARBA00022729"/>
    </source>
</evidence>
<dbReference type="EMBL" id="LK032006">
    <property type="protein sequence ID" value="CDY10796.1"/>
    <property type="molecule type" value="Genomic_DNA"/>
</dbReference>
<reference evidence="11" key="2">
    <citation type="submission" date="2014-06" db="EMBL/GenBank/DDBJ databases">
        <authorList>
            <person name="Genoscope - CEA"/>
        </authorList>
    </citation>
    <scope>NUCLEOTIDE SEQUENCE</scope>
</reference>
<gene>
    <name evidence="11" type="primary">BnaA05g11400D</name>
    <name evidence="10" type="ORF">DARMORV10_A05P14260.1</name>
    <name evidence="11" type="ORF">GSBRNA2T00048640001</name>
</gene>
<comment type="subcellular location">
    <subcellularLocation>
        <location evidence="1">Membrane</location>
        <topology evidence="1">Single-pass membrane protein</topology>
    </subcellularLocation>
</comment>
<keyword evidence="5" id="KW-0677">Repeat</keyword>
<evidence type="ECO:0000256" key="7">
    <source>
        <dbReference type="ARBA" id="ARBA00023136"/>
    </source>
</evidence>
<name>A0A078FBR7_BRANA</name>
<evidence type="ECO:0000256" key="6">
    <source>
        <dbReference type="ARBA" id="ARBA00022989"/>
    </source>
</evidence>
<dbReference type="InterPro" id="IPR052422">
    <property type="entry name" value="Auxin_Ser/Thr_Kinase"/>
</dbReference>
<evidence type="ECO:0000313" key="12">
    <source>
        <dbReference type="Proteomes" id="UP000028999"/>
    </source>
</evidence>
<accession>A0A078FBR7</accession>
<sequence>MANRSVRCKLQSHENLIQLKTKGIRGTLPLNLQTLTELIVLDIFQNRVAGPIPNLSGLTRIHTLNLHDNLFDYVPIPKNLFSGMTFLQEAYLENNPFSPWEMAMDKHKTGHTMTAGIADRFSVIYNVPFSDAPDAEEANTYAGNERGGAYDMVVDVLIHHTRSLLLSHSEQPQPKTLFSLTRNLFPYFPRRSITLGRCFYHNVAGVDVCNCINPDVLDVEVQRTAVMIYEDNVEVYDSSFPTSA</sequence>
<dbReference type="EMBL" id="HG994359">
    <property type="protein sequence ID" value="CAF2096398.1"/>
    <property type="molecule type" value="Genomic_DNA"/>
</dbReference>
<dbReference type="Proteomes" id="UP000028999">
    <property type="component" value="Unassembled WGS sequence"/>
</dbReference>
<dbReference type="Proteomes" id="UP001295469">
    <property type="component" value="Chromosome A05"/>
</dbReference>
<dbReference type="PANTHER" id="PTHR47986:SF24">
    <property type="entry name" value="RECEPTOR-LIKE KINASE TMK3"/>
    <property type="match status" value="1"/>
</dbReference>
<dbReference type="AlphaFoldDB" id="A0A078FBR7"/>
<dbReference type="PaxDb" id="3708-A0A078FBR7"/>
<dbReference type="Gene3D" id="3.80.10.10">
    <property type="entry name" value="Ribonuclease Inhibitor"/>
    <property type="match status" value="1"/>
</dbReference>
<proteinExistence type="predicted"/>
<evidence type="ECO:0000256" key="9">
    <source>
        <dbReference type="ARBA" id="ARBA00023180"/>
    </source>
</evidence>
<evidence type="ECO:0000256" key="3">
    <source>
        <dbReference type="ARBA" id="ARBA00022692"/>
    </source>
</evidence>
<keyword evidence="9" id="KW-0325">Glycoprotein</keyword>
<evidence type="ECO:0000256" key="8">
    <source>
        <dbReference type="ARBA" id="ARBA00023170"/>
    </source>
</evidence>
<keyword evidence="7" id="KW-0472">Membrane</keyword>
<dbReference type="GO" id="GO:0016020">
    <property type="term" value="C:membrane"/>
    <property type="evidence" value="ECO:0007669"/>
    <property type="project" value="UniProtKB-SubCell"/>
</dbReference>